<keyword evidence="3" id="KW-1003">Cell membrane</keyword>
<evidence type="ECO:0000313" key="8">
    <source>
        <dbReference type="EMBL" id="CAA9522087.1"/>
    </source>
</evidence>
<proteinExistence type="inferred from homology"/>
<keyword evidence="5 7" id="KW-1133">Transmembrane helix</keyword>
<keyword evidence="4 7" id="KW-0812">Transmembrane</keyword>
<name>A0A6J4TF60_9ACTN</name>
<sequence>MDDFFAEIGSALAYGGVGIVLLALGILVLDLLTPGNLGRLITVEGNRSAAVIASAGLIAVGGIVTTAIASADGSLGEGLVETAAYGGVGILLMGLAFLVVDLVTPGSLGETVTQPGDHQPAAWMTAAAMLAVGAIVAASIS</sequence>
<dbReference type="AlphaFoldDB" id="A0A6J4TF60"/>
<organism evidence="8">
    <name type="scientific">uncultured Solirubrobacteraceae bacterium</name>
    <dbReference type="NCBI Taxonomy" id="1162706"/>
    <lineage>
        <taxon>Bacteria</taxon>
        <taxon>Bacillati</taxon>
        <taxon>Actinomycetota</taxon>
        <taxon>Thermoleophilia</taxon>
        <taxon>Solirubrobacterales</taxon>
        <taxon>Solirubrobacteraceae</taxon>
        <taxon>environmental samples</taxon>
    </lineage>
</organism>
<dbReference type="GO" id="GO:0005886">
    <property type="term" value="C:plasma membrane"/>
    <property type="evidence" value="ECO:0007669"/>
    <property type="project" value="UniProtKB-SubCell"/>
</dbReference>
<keyword evidence="6 7" id="KW-0472">Membrane</keyword>
<feature type="transmembrane region" description="Helical" evidence="7">
    <location>
        <begin position="120"/>
        <end position="140"/>
    </location>
</feature>
<gene>
    <name evidence="8" type="ORF">AVDCRST_MAG13-3441</name>
</gene>
<dbReference type="InterPro" id="IPR007140">
    <property type="entry name" value="DUF350"/>
</dbReference>
<dbReference type="PANTHER" id="PTHR40043:SF1">
    <property type="entry name" value="UPF0719 INNER MEMBRANE PROTEIN YJFL"/>
    <property type="match status" value="1"/>
</dbReference>
<feature type="transmembrane region" description="Helical" evidence="7">
    <location>
        <begin position="12"/>
        <end position="29"/>
    </location>
</feature>
<protein>
    <recommendedName>
        <fullName evidence="9">DUF350 domain-containing protein</fullName>
    </recommendedName>
</protein>
<feature type="transmembrane region" description="Helical" evidence="7">
    <location>
        <begin position="49"/>
        <end position="71"/>
    </location>
</feature>
<evidence type="ECO:0000256" key="5">
    <source>
        <dbReference type="ARBA" id="ARBA00022989"/>
    </source>
</evidence>
<reference evidence="8" key="1">
    <citation type="submission" date="2020-02" db="EMBL/GenBank/DDBJ databases">
        <authorList>
            <person name="Meier V. D."/>
        </authorList>
    </citation>
    <scope>NUCLEOTIDE SEQUENCE</scope>
    <source>
        <strain evidence="8">AVDCRST_MAG13</strain>
    </source>
</reference>
<evidence type="ECO:0000256" key="2">
    <source>
        <dbReference type="ARBA" id="ARBA00005779"/>
    </source>
</evidence>
<evidence type="ECO:0000256" key="1">
    <source>
        <dbReference type="ARBA" id="ARBA00004651"/>
    </source>
</evidence>
<dbReference type="PANTHER" id="PTHR40043">
    <property type="entry name" value="UPF0719 INNER MEMBRANE PROTEIN YJFL"/>
    <property type="match status" value="1"/>
</dbReference>
<evidence type="ECO:0000256" key="7">
    <source>
        <dbReference type="SAM" id="Phobius"/>
    </source>
</evidence>
<accession>A0A6J4TF60</accession>
<evidence type="ECO:0000256" key="3">
    <source>
        <dbReference type="ARBA" id="ARBA00022475"/>
    </source>
</evidence>
<evidence type="ECO:0000256" key="6">
    <source>
        <dbReference type="ARBA" id="ARBA00023136"/>
    </source>
</evidence>
<comment type="subcellular location">
    <subcellularLocation>
        <location evidence="1">Cell membrane</location>
        <topology evidence="1">Multi-pass membrane protein</topology>
    </subcellularLocation>
</comment>
<dbReference type="EMBL" id="CADCVO010000542">
    <property type="protein sequence ID" value="CAA9522087.1"/>
    <property type="molecule type" value="Genomic_DNA"/>
</dbReference>
<comment type="similarity">
    <text evidence="2">Belongs to the UPF0719 family.</text>
</comment>
<feature type="transmembrane region" description="Helical" evidence="7">
    <location>
        <begin position="83"/>
        <end position="100"/>
    </location>
</feature>
<dbReference type="Pfam" id="PF03994">
    <property type="entry name" value="DUF350"/>
    <property type="match status" value="1"/>
</dbReference>
<evidence type="ECO:0000256" key="4">
    <source>
        <dbReference type="ARBA" id="ARBA00022692"/>
    </source>
</evidence>
<evidence type="ECO:0008006" key="9">
    <source>
        <dbReference type="Google" id="ProtNLM"/>
    </source>
</evidence>